<gene>
    <name evidence="1" type="ORF">F383_01349</name>
</gene>
<proteinExistence type="predicted"/>
<protein>
    <submittedName>
        <fullName evidence="1">Ribosome maturation factor RimP</fullName>
    </submittedName>
</protein>
<evidence type="ECO:0000313" key="1">
    <source>
        <dbReference type="EMBL" id="KHG14467.1"/>
    </source>
</evidence>
<accession>A0A0B0NP79</accession>
<dbReference type="Proteomes" id="UP000032142">
    <property type="component" value="Unassembled WGS sequence"/>
</dbReference>
<name>A0A0B0NP79_GOSAR</name>
<sequence>MAYFFLSTWVKTRACVSAVCDTRSCRTVVCPLGYPTIVSQTRTRPRHTGVWSGRVGKLVAMPYFSTALTHERV</sequence>
<evidence type="ECO:0000313" key="2">
    <source>
        <dbReference type="Proteomes" id="UP000032142"/>
    </source>
</evidence>
<dbReference type="EMBL" id="KN401629">
    <property type="protein sequence ID" value="KHG14467.1"/>
    <property type="molecule type" value="Genomic_DNA"/>
</dbReference>
<dbReference type="AlphaFoldDB" id="A0A0B0NP79"/>
<reference evidence="2" key="1">
    <citation type="submission" date="2014-09" db="EMBL/GenBank/DDBJ databases">
        <authorList>
            <person name="Mudge J."/>
            <person name="Ramaraj T."/>
            <person name="Lindquist I.E."/>
            <person name="Bharti A.K."/>
            <person name="Sundararajan A."/>
            <person name="Cameron C.T."/>
            <person name="Woodward J.E."/>
            <person name="May G.D."/>
            <person name="Brubaker C."/>
            <person name="Broadhvest J."/>
            <person name="Wilkins T.A."/>
        </authorList>
    </citation>
    <scope>NUCLEOTIDE SEQUENCE</scope>
    <source>
        <strain evidence="2">cv. AKA8401</strain>
    </source>
</reference>
<keyword evidence="2" id="KW-1185">Reference proteome</keyword>
<organism evidence="1 2">
    <name type="scientific">Gossypium arboreum</name>
    <name type="common">Tree cotton</name>
    <name type="synonym">Gossypium nanking</name>
    <dbReference type="NCBI Taxonomy" id="29729"/>
    <lineage>
        <taxon>Eukaryota</taxon>
        <taxon>Viridiplantae</taxon>
        <taxon>Streptophyta</taxon>
        <taxon>Embryophyta</taxon>
        <taxon>Tracheophyta</taxon>
        <taxon>Spermatophyta</taxon>
        <taxon>Magnoliopsida</taxon>
        <taxon>eudicotyledons</taxon>
        <taxon>Gunneridae</taxon>
        <taxon>Pentapetalae</taxon>
        <taxon>rosids</taxon>
        <taxon>malvids</taxon>
        <taxon>Malvales</taxon>
        <taxon>Malvaceae</taxon>
        <taxon>Malvoideae</taxon>
        <taxon>Gossypium</taxon>
    </lineage>
</organism>